<evidence type="ECO:0000313" key="4">
    <source>
        <dbReference type="Proteomes" id="UP000800035"/>
    </source>
</evidence>
<dbReference type="Pfam" id="PF23865">
    <property type="entry name" value="DUF7223"/>
    <property type="match status" value="1"/>
</dbReference>
<proteinExistence type="predicted"/>
<dbReference type="EMBL" id="ML976992">
    <property type="protein sequence ID" value="KAF1956432.1"/>
    <property type="molecule type" value="Genomic_DNA"/>
</dbReference>
<dbReference type="Pfam" id="PF22974">
    <property type="entry name" value="DUF7029"/>
    <property type="match status" value="1"/>
</dbReference>
<organism evidence="3 4">
    <name type="scientific">Byssothecium circinans</name>
    <dbReference type="NCBI Taxonomy" id="147558"/>
    <lineage>
        <taxon>Eukaryota</taxon>
        <taxon>Fungi</taxon>
        <taxon>Dikarya</taxon>
        <taxon>Ascomycota</taxon>
        <taxon>Pezizomycotina</taxon>
        <taxon>Dothideomycetes</taxon>
        <taxon>Pleosporomycetidae</taxon>
        <taxon>Pleosporales</taxon>
        <taxon>Massarineae</taxon>
        <taxon>Massarinaceae</taxon>
        <taxon>Byssothecium</taxon>
    </lineage>
</organism>
<reference evidence="3" key="1">
    <citation type="journal article" date="2020" name="Stud. Mycol.">
        <title>101 Dothideomycetes genomes: a test case for predicting lifestyles and emergence of pathogens.</title>
        <authorList>
            <person name="Haridas S."/>
            <person name="Albert R."/>
            <person name="Binder M."/>
            <person name="Bloem J."/>
            <person name="Labutti K."/>
            <person name="Salamov A."/>
            <person name="Andreopoulos B."/>
            <person name="Baker S."/>
            <person name="Barry K."/>
            <person name="Bills G."/>
            <person name="Bluhm B."/>
            <person name="Cannon C."/>
            <person name="Castanera R."/>
            <person name="Culley D."/>
            <person name="Daum C."/>
            <person name="Ezra D."/>
            <person name="Gonzalez J."/>
            <person name="Henrissat B."/>
            <person name="Kuo A."/>
            <person name="Liang C."/>
            <person name="Lipzen A."/>
            <person name="Lutzoni F."/>
            <person name="Magnuson J."/>
            <person name="Mondo S."/>
            <person name="Nolan M."/>
            <person name="Ohm R."/>
            <person name="Pangilinan J."/>
            <person name="Park H.-J."/>
            <person name="Ramirez L."/>
            <person name="Alfaro M."/>
            <person name="Sun H."/>
            <person name="Tritt A."/>
            <person name="Yoshinaga Y."/>
            <person name="Zwiers L.-H."/>
            <person name="Turgeon B."/>
            <person name="Goodwin S."/>
            <person name="Spatafora J."/>
            <person name="Crous P."/>
            <person name="Grigoriev I."/>
        </authorList>
    </citation>
    <scope>NUCLEOTIDE SEQUENCE</scope>
    <source>
        <strain evidence="3">CBS 675.92</strain>
    </source>
</reference>
<evidence type="ECO:0000313" key="3">
    <source>
        <dbReference type="EMBL" id="KAF1956432.1"/>
    </source>
</evidence>
<dbReference type="InterPro" id="IPR054293">
    <property type="entry name" value="DUF7029"/>
</dbReference>
<evidence type="ECO:0000259" key="1">
    <source>
        <dbReference type="Pfam" id="PF22974"/>
    </source>
</evidence>
<name>A0A6A5TXR3_9PLEO</name>
<gene>
    <name evidence="3" type="ORF">CC80DRAFT_548723</name>
</gene>
<dbReference type="OrthoDB" id="5382170at2759"/>
<feature type="domain" description="DUF7223" evidence="2">
    <location>
        <begin position="227"/>
        <end position="483"/>
    </location>
</feature>
<feature type="domain" description="DUF7029" evidence="1">
    <location>
        <begin position="44"/>
        <end position="136"/>
    </location>
</feature>
<dbReference type="AlphaFoldDB" id="A0A6A5TXR3"/>
<evidence type="ECO:0008006" key="5">
    <source>
        <dbReference type="Google" id="ProtNLM"/>
    </source>
</evidence>
<dbReference type="InterPro" id="IPR055647">
    <property type="entry name" value="DUF7223"/>
</dbReference>
<sequence>MIWAKETEDGREVKGLHSFGTAAPIAKVTCSFQTPSGEKPWNGRTVALEKVASDITSLACSSTGLTIKFKDGDCFETAQKNWNWVNEDAERYLAMVVNSPSCGNQRKVYNVESYKSDKEGLSMTLTGKAVDYVRAFPYVQFHLSTSRFTNGNATAPSTVSPPYPIANSTQTPQNITSSHPNGNTTAPLPPLTNSTSPTCNITKSASNLSIPLAQDFSGEELFTPNLTSVTDKIDVSLKCSTCKTEGFLDIEFIATSDASQLFDDLDITDAVTASMIITPINLSATIGLDLLINSALTKEFSTGLTVLNVPLIPNPVPVAGIANIGPRLLVNMDFSLGKVEAEADISLGEVTMKIDDCSRATLDFFGSDDAFDGFTPSFSAVGPKPNSASISATAGIAPNIILGVDATALGRGVAAGLALAAPKLDAKLVAGVQSEGACTGVDFTTDLAAELNAFAGIGKINEVAAEDTVEILAASTRIFSSCVTVPVPGATA</sequence>
<keyword evidence="4" id="KW-1185">Reference proteome</keyword>
<protein>
    <recommendedName>
        <fullName evidence="5">Ricin B lectin domain-containing protein</fullName>
    </recommendedName>
</protein>
<dbReference type="Proteomes" id="UP000800035">
    <property type="component" value="Unassembled WGS sequence"/>
</dbReference>
<accession>A0A6A5TXR3</accession>
<evidence type="ECO:0000259" key="2">
    <source>
        <dbReference type="Pfam" id="PF23865"/>
    </source>
</evidence>